<evidence type="ECO:0000313" key="2">
    <source>
        <dbReference type="EMBL" id="MCK8142220.1"/>
    </source>
</evidence>
<sequence length="235" mass="27182">MKKNIIILLLFSSLSLSSQNNHQDLTYVIYKFKNVMVDSTKFARFNPNLLEFEFIYENKRSLFKIIDKMESHSKQDYKITSIIYGGNLIHFRDNSIPEKLFNVNYKGQSLNVIMDLKDYEWQISNESKYIGKFKCYKATTVIKKEDKGRNTVKILNPIVWFTPDLPTSFGPFGLDGLPGLIIEGTIDGKAYFYADKVTLKDEKKIQIIKPNKAINIAEIDFDSMIAADFVNSRDK</sequence>
<accession>A0A9X1XRJ2</accession>
<feature type="chain" id="PRO_5040816963" evidence="1">
    <location>
        <begin position="23"/>
        <end position="235"/>
    </location>
</feature>
<keyword evidence="1" id="KW-0732">Signal</keyword>
<dbReference type="InterPro" id="IPR005901">
    <property type="entry name" value="GLPGLI"/>
</dbReference>
<feature type="signal peptide" evidence="1">
    <location>
        <begin position="1"/>
        <end position="22"/>
    </location>
</feature>
<evidence type="ECO:0000313" key="3">
    <source>
        <dbReference type="Proteomes" id="UP001139260"/>
    </source>
</evidence>
<dbReference type="EMBL" id="JALNUB010000005">
    <property type="protein sequence ID" value="MCK8142220.1"/>
    <property type="molecule type" value="Genomic_DNA"/>
</dbReference>
<dbReference type="Proteomes" id="UP001139260">
    <property type="component" value="Unassembled WGS sequence"/>
</dbReference>
<protein>
    <submittedName>
        <fullName evidence="2">GLPGLI family protein</fullName>
    </submittedName>
</protein>
<dbReference type="AlphaFoldDB" id="A0A9X1XRJ2"/>
<reference evidence="2" key="1">
    <citation type="submission" date="2022-04" db="EMBL/GenBank/DDBJ databases">
        <title>Flavobacterium pygoscelis sp. nov. isolated from Chinstrap chick (Pygoscelis antarcticus).</title>
        <authorList>
            <person name="Irgang R."/>
            <person name="Poblete-Morales M."/>
            <person name="Avendano-Herrera R."/>
        </authorList>
    </citation>
    <scope>NUCLEOTIDE SEQUENCE</scope>
    <source>
        <strain evidence="2">I-SCBP12n</strain>
    </source>
</reference>
<organism evidence="2 3">
    <name type="scientific">Flavobacterium pygoscelis</name>
    <dbReference type="NCBI Taxonomy" id="2893176"/>
    <lineage>
        <taxon>Bacteria</taxon>
        <taxon>Pseudomonadati</taxon>
        <taxon>Bacteroidota</taxon>
        <taxon>Flavobacteriia</taxon>
        <taxon>Flavobacteriales</taxon>
        <taxon>Flavobacteriaceae</taxon>
        <taxon>Flavobacterium</taxon>
    </lineage>
</organism>
<dbReference type="NCBIfam" id="TIGR01200">
    <property type="entry name" value="GLPGLI"/>
    <property type="match status" value="1"/>
</dbReference>
<proteinExistence type="predicted"/>
<comment type="caution">
    <text evidence="2">The sequence shown here is derived from an EMBL/GenBank/DDBJ whole genome shotgun (WGS) entry which is preliminary data.</text>
</comment>
<keyword evidence="3" id="KW-1185">Reference proteome</keyword>
<evidence type="ECO:0000256" key="1">
    <source>
        <dbReference type="SAM" id="SignalP"/>
    </source>
</evidence>
<name>A0A9X1XRJ2_9FLAO</name>
<dbReference type="RefSeq" id="WP_248428409.1">
    <property type="nucleotide sequence ID" value="NZ_JALNUB010000005.1"/>
</dbReference>
<gene>
    <name evidence="2" type="ORF">MW871_09995</name>
</gene>
<dbReference type="Pfam" id="PF09697">
    <property type="entry name" value="Porph_ging"/>
    <property type="match status" value="1"/>
</dbReference>